<dbReference type="GO" id="GO:0003676">
    <property type="term" value="F:nucleic acid binding"/>
    <property type="evidence" value="ECO:0007669"/>
    <property type="project" value="InterPro"/>
</dbReference>
<dbReference type="EMBL" id="BGPR01002149">
    <property type="protein sequence ID" value="GBM68560.1"/>
    <property type="molecule type" value="Genomic_DNA"/>
</dbReference>
<evidence type="ECO:0000313" key="1">
    <source>
        <dbReference type="EMBL" id="GBM68560.1"/>
    </source>
</evidence>
<dbReference type="InterPro" id="IPR036397">
    <property type="entry name" value="RNaseH_sf"/>
</dbReference>
<sequence>MVDGRKDLHIFDMWSVTSLRYRYEILQPIVRLIRCAVGPGFLFMDNNAPSHRAALVEAYLQSEGMKLMYWPIQFPKLKPMEHE</sequence>
<comment type="caution">
    <text evidence="1">The sequence shown here is derived from an EMBL/GenBank/DDBJ whole genome shotgun (WGS) entry which is preliminary data.</text>
</comment>
<name>A0A4Y2HTB9_ARAVE</name>
<gene>
    <name evidence="1" type="ORF">AVEN_124202_1</name>
</gene>
<accession>A0A4Y2HTB9</accession>
<proteinExistence type="predicted"/>
<evidence type="ECO:0000313" key="2">
    <source>
        <dbReference type="Proteomes" id="UP000499080"/>
    </source>
</evidence>
<dbReference type="Gene3D" id="3.30.420.10">
    <property type="entry name" value="Ribonuclease H-like superfamily/Ribonuclease H"/>
    <property type="match status" value="1"/>
</dbReference>
<dbReference type="Proteomes" id="UP000499080">
    <property type="component" value="Unassembled WGS sequence"/>
</dbReference>
<evidence type="ECO:0008006" key="3">
    <source>
        <dbReference type="Google" id="ProtNLM"/>
    </source>
</evidence>
<keyword evidence="2" id="KW-1185">Reference proteome</keyword>
<reference evidence="1 2" key="1">
    <citation type="journal article" date="2019" name="Sci. Rep.">
        <title>Orb-weaving spider Araneus ventricosus genome elucidates the spidroin gene catalogue.</title>
        <authorList>
            <person name="Kono N."/>
            <person name="Nakamura H."/>
            <person name="Ohtoshi R."/>
            <person name="Moran D.A.P."/>
            <person name="Shinohara A."/>
            <person name="Yoshida Y."/>
            <person name="Fujiwara M."/>
            <person name="Mori M."/>
            <person name="Tomita M."/>
            <person name="Arakawa K."/>
        </authorList>
    </citation>
    <scope>NUCLEOTIDE SEQUENCE [LARGE SCALE GENOMIC DNA]</scope>
</reference>
<dbReference type="OrthoDB" id="6435577at2759"/>
<protein>
    <recommendedName>
        <fullName evidence="3">Tc1-like transposase DDE domain-containing protein</fullName>
    </recommendedName>
</protein>
<organism evidence="1 2">
    <name type="scientific">Araneus ventricosus</name>
    <name type="common">Orbweaver spider</name>
    <name type="synonym">Epeira ventricosa</name>
    <dbReference type="NCBI Taxonomy" id="182803"/>
    <lineage>
        <taxon>Eukaryota</taxon>
        <taxon>Metazoa</taxon>
        <taxon>Ecdysozoa</taxon>
        <taxon>Arthropoda</taxon>
        <taxon>Chelicerata</taxon>
        <taxon>Arachnida</taxon>
        <taxon>Araneae</taxon>
        <taxon>Araneomorphae</taxon>
        <taxon>Entelegynae</taxon>
        <taxon>Araneoidea</taxon>
        <taxon>Araneidae</taxon>
        <taxon>Araneus</taxon>
    </lineage>
</organism>
<dbReference type="AlphaFoldDB" id="A0A4Y2HTB9"/>